<dbReference type="PANTHER" id="PTHR20953">
    <property type="entry name" value="KINASE-RELATED"/>
    <property type="match status" value="1"/>
</dbReference>
<dbReference type="InterPro" id="IPR027417">
    <property type="entry name" value="P-loop_NTPase"/>
</dbReference>
<proteinExistence type="predicted"/>
<feature type="domain" description="AAA+ ATPase" evidence="1">
    <location>
        <begin position="127"/>
        <end position="261"/>
    </location>
</feature>
<dbReference type="RefSeq" id="WP_103314148.1">
    <property type="nucleotide sequence ID" value="NZ_PPPD01000004.1"/>
</dbReference>
<dbReference type="SMART" id="SM00382">
    <property type="entry name" value="AAA"/>
    <property type="match status" value="1"/>
</dbReference>
<dbReference type="AlphaFoldDB" id="A0A2K3URZ6"/>
<evidence type="ECO:0000259" key="1">
    <source>
        <dbReference type="SMART" id="SM00382"/>
    </source>
</evidence>
<comment type="caution">
    <text evidence="2">The sequence shown here is derived from an EMBL/GenBank/DDBJ whole genome shotgun (WGS) entry which is preliminary data.</text>
</comment>
<reference evidence="2 3" key="1">
    <citation type="submission" date="2018-01" db="EMBL/GenBank/DDBJ databases">
        <title>Deinococcus koreensis sp. nov., a radiation-resistant bacterium isolated from river water.</title>
        <authorList>
            <person name="Choi A."/>
        </authorList>
    </citation>
    <scope>NUCLEOTIDE SEQUENCE [LARGE SCALE GENOMIC DNA]</scope>
    <source>
        <strain evidence="2 3">SJW1-2</strain>
    </source>
</reference>
<gene>
    <name evidence="2" type="ORF">CVO96_19540</name>
</gene>
<dbReference type="GO" id="GO:0005524">
    <property type="term" value="F:ATP binding"/>
    <property type="evidence" value="ECO:0007669"/>
    <property type="project" value="UniProtKB-KW"/>
</dbReference>
<name>A0A2K3URZ6_9DEIO</name>
<sequence>MTGDGQDRVLADYERLLRLLPTDIRQVLRPVIHDTEEVKLRFGLPLKIKHHGTWHKYPGVVVDQHHLTDFRSRIDGIRDDNRAGIDGTGHRISRVPSADGKGTDGFTIRVARFFSGLAAWLRPSLHQAPSLLIVGRAGKGKSTILRDVARLLGEQWDANVTVVDTSNEVAGDGRIPHPGIGECDRYFVPVKARQHEVMLEVIANNSCHILVIDEVQTREEAETLRHLSVKAEVVATTHGDDLTHVVRNGPLGALFYPTPIFRWALHVRELGVYDLYDLREAVCALQAGRPPTPVASCGARLQPVEPATVH</sequence>
<evidence type="ECO:0000313" key="3">
    <source>
        <dbReference type="Proteomes" id="UP000236379"/>
    </source>
</evidence>
<organism evidence="2 3">
    <name type="scientific">Deinococcus koreensis</name>
    <dbReference type="NCBI Taxonomy" id="2054903"/>
    <lineage>
        <taxon>Bacteria</taxon>
        <taxon>Thermotogati</taxon>
        <taxon>Deinococcota</taxon>
        <taxon>Deinococci</taxon>
        <taxon>Deinococcales</taxon>
        <taxon>Deinococcaceae</taxon>
        <taxon>Deinococcus</taxon>
    </lineage>
</organism>
<accession>A0A2K3URZ6</accession>
<dbReference type="OrthoDB" id="9768243at2"/>
<keyword evidence="3" id="KW-1185">Reference proteome</keyword>
<protein>
    <recommendedName>
        <fullName evidence="1">AAA+ ATPase domain-containing protein</fullName>
    </recommendedName>
</protein>
<dbReference type="Proteomes" id="UP000236379">
    <property type="component" value="Unassembled WGS sequence"/>
</dbReference>
<dbReference type="InterPro" id="IPR003593">
    <property type="entry name" value="AAA+_ATPase"/>
</dbReference>
<dbReference type="SUPFAM" id="SSF52540">
    <property type="entry name" value="P-loop containing nucleoside triphosphate hydrolases"/>
    <property type="match status" value="1"/>
</dbReference>
<dbReference type="EMBL" id="PPPD01000004">
    <property type="protein sequence ID" value="PNY79321.1"/>
    <property type="molecule type" value="Genomic_DNA"/>
</dbReference>
<evidence type="ECO:0000313" key="2">
    <source>
        <dbReference type="EMBL" id="PNY79321.1"/>
    </source>
</evidence>
<dbReference type="PANTHER" id="PTHR20953:SF3">
    <property type="entry name" value="P-LOOP CONTAINING NUCLEOSIDE TRIPHOSPHATE HYDROLASES SUPERFAMILY PROTEIN"/>
    <property type="match status" value="1"/>
</dbReference>
<dbReference type="Gene3D" id="3.40.50.300">
    <property type="entry name" value="P-loop containing nucleotide triphosphate hydrolases"/>
    <property type="match status" value="1"/>
</dbReference>